<feature type="transmembrane region" description="Helical" evidence="10">
    <location>
        <begin position="432"/>
        <end position="455"/>
    </location>
</feature>
<dbReference type="GO" id="GO:0042761">
    <property type="term" value="P:very long-chain fatty acid biosynthetic process"/>
    <property type="evidence" value="ECO:0007669"/>
    <property type="project" value="TreeGrafter"/>
</dbReference>
<dbReference type="EC" id="2.3.1.199" evidence="10"/>
<feature type="transmembrane region" description="Helical" evidence="10">
    <location>
        <begin position="409"/>
        <end position="426"/>
    </location>
</feature>
<evidence type="ECO:0000256" key="4">
    <source>
        <dbReference type="ARBA" id="ARBA00022692"/>
    </source>
</evidence>
<keyword evidence="9 10" id="KW-0275">Fatty acid biosynthesis</keyword>
<dbReference type="PROSITE" id="PS01188">
    <property type="entry name" value="ELO"/>
    <property type="match status" value="3"/>
</dbReference>
<evidence type="ECO:0000256" key="7">
    <source>
        <dbReference type="ARBA" id="ARBA00023098"/>
    </source>
</evidence>
<dbReference type="EMBL" id="UFQT01000065">
    <property type="protein sequence ID" value="SSX19296.1"/>
    <property type="molecule type" value="Genomic_DNA"/>
</dbReference>
<evidence type="ECO:0000313" key="11">
    <source>
        <dbReference type="EMBL" id="SSW98910.1"/>
    </source>
</evidence>
<keyword evidence="6 10" id="KW-1133">Transmembrane helix</keyword>
<feature type="transmembrane region" description="Helical" evidence="10">
    <location>
        <begin position="754"/>
        <end position="772"/>
    </location>
</feature>
<feature type="transmembrane region" description="Helical" evidence="10">
    <location>
        <begin position="691"/>
        <end position="710"/>
    </location>
</feature>
<dbReference type="GO" id="GO:0019367">
    <property type="term" value="P:fatty acid elongation, saturated fatty acid"/>
    <property type="evidence" value="ECO:0007669"/>
    <property type="project" value="TreeGrafter"/>
</dbReference>
<evidence type="ECO:0000313" key="12">
    <source>
        <dbReference type="EMBL" id="SSX19296.1"/>
    </source>
</evidence>
<accession>A0A336LMV5</accession>
<evidence type="ECO:0000256" key="8">
    <source>
        <dbReference type="ARBA" id="ARBA00023136"/>
    </source>
</evidence>
<feature type="transmembrane region" description="Helical" evidence="10">
    <location>
        <begin position="917"/>
        <end position="937"/>
    </location>
</feature>
<feature type="transmembrane region" description="Helical" evidence="10">
    <location>
        <begin position="892"/>
        <end position="910"/>
    </location>
</feature>
<dbReference type="EMBL" id="UFQS01000065">
    <property type="protein sequence ID" value="SSW98910.1"/>
    <property type="molecule type" value="Genomic_DNA"/>
</dbReference>
<evidence type="ECO:0000256" key="1">
    <source>
        <dbReference type="ARBA" id="ARBA00004141"/>
    </source>
</evidence>
<dbReference type="InterPro" id="IPR030457">
    <property type="entry name" value="ELO_CS"/>
</dbReference>
<feature type="transmembrane region" description="Helical" evidence="10">
    <location>
        <begin position="943"/>
        <end position="966"/>
    </location>
</feature>
<evidence type="ECO:0000256" key="9">
    <source>
        <dbReference type="ARBA" id="ARBA00023160"/>
    </source>
</evidence>
<evidence type="ECO:0000256" key="2">
    <source>
        <dbReference type="ARBA" id="ARBA00022516"/>
    </source>
</evidence>
<dbReference type="GO" id="GO:0034626">
    <property type="term" value="P:fatty acid elongation, polyunsaturated fatty acid"/>
    <property type="evidence" value="ECO:0007669"/>
    <property type="project" value="TreeGrafter"/>
</dbReference>
<dbReference type="PANTHER" id="PTHR11157:SF164">
    <property type="entry name" value="ELONGATION OF VERY LONG CHAIN FATTY ACIDS PROTEIN"/>
    <property type="match status" value="1"/>
</dbReference>
<protein>
    <recommendedName>
        <fullName evidence="10">Elongation of very long chain fatty acids protein</fullName>
        <ecNumber evidence="10">2.3.1.199</ecNumber>
    </recommendedName>
    <alternativeName>
        <fullName evidence="10">Very-long-chain 3-oxoacyl-CoA synthase</fullName>
    </alternativeName>
</protein>
<keyword evidence="3 10" id="KW-0808">Transferase</keyword>
<dbReference type="VEuPathDB" id="VectorBase:CSON013212"/>
<organism evidence="12">
    <name type="scientific">Culicoides sonorensis</name>
    <name type="common">Biting midge</name>
    <dbReference type="NCBI Taxonomy" id="179676"/>
    <lineage>
        <taxon>Eukaryota</taxon>
        <taxon>Metazoa</taxon>
        <taxon>Ecdysozoa</taxon>
        <taxon>Arthropoda</taxon>
        <taxon>Hexapoda</taxon>
        <taxon>Insecta</taxon>
        <taxon>Pterygota</taxon>
        <taxon>Neoptera</taxon>
        <taxon>Endopterygota</taxon>
        <taxon>Diptera</taxon>
        <taxon>Nematocera</taxon>
        <taxon>Chironomoidea</taxon>
        <taxon>Ceratopogonidae</taxon>
        <taxon>Ceratopogoninae</taxon>
        <taxon>Culicoides</taxon>
        <taxon>Monoculicoides</taxon>
    </lineage>
</organism>
<dbReference type="AlphaFoldDB" id="A0A336LMV5"/>
<reference evidence="11" key="1">
    <citation type="submission" date="2018-04" db="EMBL/GenBank/DDBJ databases">
        <authorList>
            <person name="Go L.Y."/>
            <person name="Mitchell J.A."/>
        </authorList>
    </citation>
    <scope>NUCLEOTIDE SEQUENCE</scope>
    <source>
        <tissue evidence="11">Whole organism</tissue>
    </source>
</reference>
<feature type="transmembrane region" description="Helical" evidence="10">
    <location>
        <begin position="580"/>
        <end position="597"/>
    </location>
</feature>
<gene>
    <name evidence="12" type="primary">CSON013212</name>
</gene>
<feature type="transmembrane region" description="Helical" evidence="10">
    <location>
        <begin position="495"/>
        <end position="516"/>
    </location>
</feature>
<dbReference type="PANTHER" id="PTHR11157">
    <property type="entry name" value="FATTY ACID ACYL TRANSFERASE-RELATED"/>
    <property type="match status" value="1"/>
</dbReference>
<feature type="transmembrane region" description="Helical" evidence="10">
    <location>
        <begin position="168"/>
        <end position="189"/>
    </location>
</feature>
<dbReference type="InterPro" id="IPR002076">
    <property type="entry name" value="ELO_fam"/>
</dbReference>
<feature type="transmembrane region" description="Helical" evidence="10">
    <location>
        <begin position="467"/>
        <end position="489"/>
    </location>
</feature>
<dbReference type="GO" id="GO:0034625">
    <property type="term" value="P:fatty acid elongation, monounsaturated fatty acid"/>
    <property type="evidence" value="ECO:0007669"/>
    <property type="project" value="TreeGrafter"/>
</dbReference>
<dbReference type="GO" id="GO:0005789">
    <property type="term" value="C:endoplasmic reticulum membrane"/>
    <property type="evidence" value="ECO:0007669"/>
    <property type="project" value="TreeGrafter"/>
</dbReference>
<keyword evidence="8 10" id="KW-0472">Membrane</keyword>
<comment type="similarity">
    <text evidence="10">Belongs to the ELO family.</text>
</comment>
<reference evidence="12" key="2">
    <citation type="submission" date="2018-07" db="EMBL/GenBank/DDBJ databases">
        <authorList>
            <person name="Quirk P.G."/>
            <person name="Krulwich T.A."/>
        </authorList>
    </citation>
    <scope>NUCLEOTIDE SEQUENCE</scope>
</reference>
<comment type="catalytic activity">
    <reaction evidence="10">
        <text>a very-long-chain acyl-CoA + malonyl-CoA + H(+) = a very-long-chain 3-oxoacyl-CoA + CO2 + CoA</text>
        <dbReference type="Rhea" id="RHEA:32727"/>
        <dbReference type="ChEBI" id="CHEBI:15378"/>
        <dbReference type="ChEBI" id="CHEBI:16526"/>
        <dbReference type="ChEBI" id="CHEBI:57287"/>
        <dbReference type="ChEBI" id="CHEBI:57384"/>
        <dbReference type="ChEBI" id="CHEBI:90725"/>
        <dbReference type="ChEBI" id="CHEBI:90736"/>
        <dbReference type="EC" id="2.3.1.199"/>
    </reaction>
</comment>
<feature type="transmembrane region" description="Helical" evidence="10">
    <location>
        <begin position="716"/>
        <end position="738"/>
    </location>
</feature>
<feature type="transmembrane region" description="Helical" evidence="10">
    <location>
        <begin position="201"/>
        <end position="219"/>
    </location>
</feature>
<feature type="transmembrane region" description="Helical" evidence="10">
    <location>
        <begin position="353"/>
        <end position="372"/>
    </location>
</feature>
<evidence type="ECO:0000256" key="6">
    <source>
        <dbReference type="ARBA" id="ARBA00022989"/>
    </source>
</evidence>
<feature type="transmembrane region" description="Helical" evidence="10">
    <location>
        <begin position="1008"/>
        <end position="1030"/>
    </location>
</feature>
<feature type="transmembrane region" description="Helical" evidence="10">
    <location>
        <begin position="784"/>
        <end position="803"/>
    </location>
</feature>
<evidence type="ECO:0000256" key="5">
    <source>
        <dbReference type="ARBA" id="ARBA00022832"/>
    </source>
</evidence>
<feature type="transmembrane region" description="Helical" evidence="10">
    <location>
        <begin position="288"/>
        <end position="310"/>
    </location>
</feature>
<feature type="transmembrane region" description="Helical" evidence="10">
    <location>
        <begin position="978"/>
        <end position="996"/>
    </location>
</feature>
<keyword evidence="2 10" id="KW-0444">Lipid biosynthesis</keyword>
<dbReference type="Pfam" id="PF01151">
    <property type="entry name" value="ELO"/>
    <property type="match status" value="5"/>
</dbReference>
<comment type="subcellular location">
    <subcellularLocation>
        <location evidence="1">Membrane</location>
        <topology evidence="1">Multi-pass membrane protein</topology>
    </subcellularLocation>
</comment>
<sequence>MNAINHFKNPETDQWPLYSSPLPTVIILAFYSTFALYLGPKMMKNRKPLNLLWVIRVYNVFQISHNLFLLITGVTTKNYFGVLFSFGCKQLSPSESADFAKAVDYAFWQYYINKVLDLLDTIFFVLRKKQSHVTFLHVYHHISMVILTFGVGKYFAGVEPQFTGLINIIIHIFMYSYYTISSFGSLFTFHLKYKKFLTKLQIIQFLLVLVHSMMAHYLSCGFNLIVVKFFIFEAAMNLVLFMNFYRKTYGSNRIMPVTMCTPLQLKDVMNGSELKTDQNDKIVDEWPLLGSPAPILTILISYIIFVLYLGPRFMKNRKPFDLRWVIRIFNICNIGHNLYMIIGGFMEPNYTGFLVTFGCLNVSPATRAIFVSSVKRGYWHYFLNKVFDLLDTIFFVLRKKQSHVTFLHVYHHASMVLIMYVIGKYFPGMELAFAGVVNACIHVCMYIYYTIASFGDIFQGHLKFKKYLTVLQICQFLAILINGIVAHYISCGYNLMNVKLIMFESIVNLVLFINFYRKAYGRDRLGKMTKMMICTPLQMREGIVDGKKEKVVDENQNEVKKDDESDSPVIDNWFLFDNPIPIISIAITYVVLMKFVGPKYMANRKPYDLLWVIRIYNLCQIGYNLFMLIRSFFEPGYISNFLSFGCASFTTKQAQMFEYNVFRGHWHYLMNKMLDLLDTAFFVLRKKQSHVTFLHVFHHVSMIIIVWIILKYHPGQAAVIAAFINAVIHVLMYSYYFLSSFGQTFGFVYRLKKYLTIAQIGQFVLVLIYYSLALKFSCGFNMFIVRLIFFEAIANLCLFINFYRKTYGTRGRLDKAQRMMICTPLQHQENRKGSEQILDENQNVKRPDVVDKYFLMGSPLPLIGILIGYVGYVCYFGPRHMRNKKPYELENIIILYNLFQMCYNMYMVYLKQNQVTVLHVYHHVATLAITWALLKYYPGHEPAIVGILNSIVHSVMYLYYTIAAMGPKYRKYLWWKRYITWMQMTQFLIILCYNSIGLYRSCEMNLNVLKAIMVHAFINLLMFMNFYYHAYIKPERHHKKEVREINRNEMQEKKLNSIQLS</sequence>
<feature type="transmembrane region" description="Helical" evidence="10">
    <location>
        <begin position="138"/>
        <end position="156"/>
    </location>
</feature>
<proteinExistence type="inferred from homology"/>
<comment type="caution">
    <text evidence="10">Lacks conserved residue(s) required for the propagation of feature annotation.</text>
</comment>
<keyword evidence="7 10" id="KW-0443">Lipid metabolism</keyword>
<feature type="transmembrane region" description="Helical" evidence="10">
    <location>
        <begin position="20"/>
        <end position="39"/>
    </location>
</feature>
<feature type="transmembrane region" description="Helical" evidence="10">
    <location>
        <begin position="225"/>
        <end position="245"/>
    </location>
</feature>
<keyword evidence="4 10" id="KW-0812">Transmembrane</keyword>
<evidence type="ECO:0000256" key="10">
    <source>
        <dbReference type="RuleBase" id="RU361115"/>
    </source>
</evidence>
<feature type="transmembrane region" description="Helical" evidence="10">
    <location>
        <begin position="322"/>
        <end position="341"/>
    </location>
</feature>
<evidence type="ECO:0000256" key="3">
    <source>
        <dbReference type="ARBA" id="ARBA00022679"/>
    </source>
</evidence>
<feature type="transmembrane region" description="Helical" evidence="10">
    <location>
        <begin position="853"/>
        <end position="872"/>
    </location>
</feature>
<dbReference type="GO" id="GO:0030148">
    <property type="term" value="P:sphingolipid biosynthetic process"/>
    <property type="evidence" value="ECO:0007669"/>
    <property type="project" value="TreeGrafter"/>
</dbReference>
<feature type="transmembrane region" description="Helical" evidence="10">
    <location>
        <begin position="609"/>
        <end position="629"/>
    </location>
</feature>
<dbReference type="GO" id="GO:0009922">
    <property type="term" value="F:fatty acid elongase activity"/>
    <property type="evidence" value="ECO:0007669"/>
    <property type="project" value="UniProtKB-EC"/>
</dbReference>
<feature type="transmembrane region" description="Helical" evidence="10">
    <location>
        <begin position="51"/>
        <end position="71"/>
    </location>
</feature>
<name>A0A336LMV5_CULSO</name>
<keyword evidence="5 10" id="KW-0276">Fatty acid metabolism</keyword>